<dbReference type="InterPro" id="IPR009339">
    <property type="entry name" value="DUF998"/>
</dbReference>
<sequence length="167" mass="17282">MPNPLTPRTRLLLLAGLGPALYVLVLLFDSLTRPGYHPLHHFGSELANGDRGWLMIANFVTAGLLTVCFAFGLRTVLNPGRGAVAAPLCTGLFGIGLVVAGVFVADPKPGYPAGSTGTATPSLPSLIHDGNLFPTWTVLTIAILVLAVGLLRTAGLRGAEAAGKLHP</sequence>
<dbReference type="EMBL" id="JACHMH010000001">
    <property type="protein sequence ID" value="MBB4679574.1"/>
    <property type="molecule type" value="Genomic_DNA"/>
</dbReference>
<keyword evidence="1" id="KW-1133">Transmembrane helix</keyword>
<organism evidence="2 3">
    <name type="scientific">Crossiella cryophila</name>
    <dbReference type="NCBI Taxonomy" id="43355"/>
    <lineage>
        <taxon>Bacteria</taxon>
        <taxon>Bacillati</taxon>
        <taxon>Actinomycetota</taxon>
        <taxon>Actinomycetes</taxon>
        <taxon>Pseudonocardiales</taxon>
        <taxon>Pseudonocardiaceae</taxon>
        <taxon>Crossiella</taxon>
    </lineage>
</organism>
<feature type="transmembrane region" description="Helical" evidence="1">
    <location>
        <begin position="12"/>
        <end position="32"/>
    </location>
</feature>
<dbReference type="RefSeq" id="WP_185005303.1">
    <property type="nucleotide sequence ID" value="NZ_BAAAUI010000001.1"/>
</dbReference>
<keyword evidence="3" id="KW-1185">Reference proteome</keyword>
<evidence type="ECO:0008006" key="4">
    <source>
        <dbReference type="Google" id="ProtNLM"/>
    </source>
</evidence>
<comment type="caution">
    <text evidence="2">The sequence shown here is derived from an EMBL/GenBank/DDBJ whole genome shotgun (WGS) entry which is preliminary data.</text>
</comment>
<proteinExistence type="predicted"/>
<accession>A0A7W7CEA5</accession>
<evidence type="ECO:0000256" key="1">
    <source>
        <dbReference type="SAM" id="Phobius"/>
    </source>
</evidence>
<keyword evidence="1" id="KW-0812">Transmembrane</keyword>
<feature type="transmembrane region" description="Helical" evidence="1">
    <location>
        <begin position="85"/>
        <end position="105"/>
    </location>
</feature>
<gene>
    <name evidence="2" type="ORF">HNR67_005692</name>
</gene>
<feature type="transmembrane region" description="Helical" evidence="1">
    <location>
        <begin position="133"/>
        <end position="151"/>
    </location>
</feature>
<dbReference type="Proteomes" id="UP000533598">
    <property type="component" value="Unassembled WGS sequence"/>
</dbReference>
<reference evidence="2 3" key="1">
    <citation type="submission" date="2020-08" db="EMBL/GenBank/DDBJ databases">
        <title>Sequencing the genomes of 1000 actinobacteria strains.</title>
        <authorList>
            <person name="Klenk H.-P."/>
        </authorList>
    </citation>
    <scope>NUCLEOTIDE SEQUENCE [LARGE SCALE GENOMIC DNA]</scope>
    <source>
        <strain evidence="2 3">DSM 44230</strain>
    </source>
</reference>
<protein>
    <recommendedName>
        <fullName evidence="4">DUF998 domain-containing protein</fullName>
    </recommendedName>
</protein>
<name>A0A7W7CEA5_9PSEU</name>
<keyword evidence="1" id="KW-0472">Membrane</keyword>
<evidence type="ECO:0000313" key="3">
    <source>
        <dbReference type="Proteomes" id="UP000533598"/>
    </source>
</evidence>
<feature type="transmembrane region" description="Helical" evidence="1">
    <location>
        <begin position="52"/>
        <end position="73"/>
    </location>
</feature>
<evidence type="ECO:0000313" key="2">
    <source>
        <dbReference type="EMBL" id="MBB4679574.1"/>
    </source>
</evidence>
<dbReference type="Pfam" id="PF06197">
    <property type="entry name" value="DUF998"/>
    <property type="match status" value="1"/>
</dbReference>
<dbReference type="AlphaFoldDB" id="A0A7W7CEA5"/>